<evidence type="ECO:0000256" key="1">
    <source>
        <dbReference type="ARBA" id="ARBA00001970"/>
    </source>
</evidence>
<reference evidence="8 9" key="1">
    <citation type="submission" date="2019-11" db="EMBL/GenBank/DDBJ databases">
        <title>Identification of a novel strain.</title>
        <authorList>
            <person name="Xu Q."/>
            <person name="Wang G."/>
        </authorList>
    </citation>
    <scope>NUCLEOTIDE SEQUENCE [LARGE SCALE GENOMIC DNA]</scope>
    <source>
        <strain evidence="9">xq</strain>
    </source>
</reference>
<evidence type="ECO:0000256" key="4">
    <source>
        <dbReference type="ARBA" id="ARBA00023004"/>
    </source>
</evidence>
<evidence type="ECO:0000313" key="8">
    <source>
        <dbReference type="EMBL" id="MTD94043.1"/>
    </source>
</evidence>
<name>A0A6I3KI84_9HYPH</name>
<evidence type="ECO:0000256" key="3">
    <source>
        <dbReference type="ARBA" id="ARBA00022723"/>
    </source>
</evidence>
<keyword evidence="5" id="KW-0456">Lyase</keyword>
<dbReference type="InterPro" id="IPR025702">
    <property type="entry name" value="OXD"/>
</dbReference>
<protein>
    <submittedName>
        <fullName evidence="8">Uncharacterized protein</fullName>
    </submittedName>
</protein>
<keyword evidence="9" id="KW-1185">Reference proteome</keyword>
<evidence type="ECO:0000313" key="9">
    <source>
        <dbReference type="Proteomes" id="UP000440694"/>
    </source>
</evidence>
<gene>
    <name evidence="8" type="ORF">GIW81_06795</name>
</gene>
<evidence type="ECO:0000256" key="7">
    <source>
        <dbReference type="SAM" id="MobiDB-lite"/>
    </source>
</evidence>
<feature type="compositionally biased region" description="Basic residues" evidence="7">
    <location>
        <begin position="59"/>
        <end position="73"/>
    </location>
</feature>
<organism evidence="8 9">
    <name type="scientific">Hyphomicrobium album</name>
    <dbReference type="NCBI Taxonomy" id="2665159"/>
    <lineage>
        <taxon>Bacteria</taxon>
        <taxon>Pseudomonadati</taxon>
        <taxon>Pseudomonadota</taxon>
        <taxon>Alphaproteobacteria</taxon>
        <taxon>Hyphomicrobiales</taxon>
        <taxon>Hyphomicrobiaceae</taxon>
        <taxon>Hyphomicrobium</taxon>
    </lineage>
</organism>
<dbReference type="EMBL" id="WMBQ01000001">
    <property type="protein sequence ID" value="MTD94043.1"/>
    <property type="molecule type" value="Genomic_DNA"/>
</dbReference>
<keyword evidence="2" id="KW-0349">Heme</keyword>
<feature type="region of interest" description="Disordered" evidence="7">
    <location>
        <begin position="36"/>
        <end position="83"/>
    </location>
</feature>
<accession>A0A6I3KI84</accession>
<comment type="caution">
    <text evidence="8">The sequence shown here is derived from an EMBL/GenBank/DDBJ whole genome shotgun (WGS) entry which is preliminary data.</text>
</comment>
<evidence type="ECO:0000256" key="2">
    <source>
        <dbReference type="ARBA" id="ARBA00022617"/>
    </source>
</evidence>
<comment type="cofactor">
    <cofactor evidence="1">
        <name>heme b</name>
        <dbReference type="ChEBI" id="CHEBI:60344"/>
    </cofactor>
</comment>
<comment type="similarity">
    <text evidence="6">Belongs to the heme-containing dehydratase family.</text>
</comment>
<dbReference type="Proteomes" id="UP000440694">
    <property type="component" value="Unassembled WGS sequence"/>
</dbReference>
<dbReference type="GO" id="GO:0016829">
    <property type="term" value="F:lyase activity"/>
    <property type="evidence" value="ECO:0007669"/>
    <property type="project" value="UniProtKB-KW"/>
</dbReference>
<keyword evidence="3" id="KW-0479">Metal-binding</keyword>
<evidence type="ECO:0000256" key="6">
    <source>
        <dbReference type="ARBA" id="ARBA00034312"/>
    </source>
</evidence>
<dbReference type="AlphaFoldDB" id="A0A6I3KI84"/>
<evidence type="ECO:0000256" key="5">
    <source>
        <dbReference type="ARBA" id="ARBA00023239"/>
    </source>
</evidence>
<dbReference type="GO" id="GO:0046872">
    <property type="term" value="F:metal ion binding"/>
    <property type="evidence" value="ECO:0007669"/>
    <property type="project" value="UniProtKB-KW"/>
</dbReference>
<dbReference type="Pfam" id="PF13816">
    <property type="entry name" value="Dehydratase_hem"/>
    <property type="match status" value="1"/>
</dbReference>
<sequence>MARRMRVVHRWRCCAHPAPPPTARSRPATAVRGWVRRRASTEPGSAPGRRLPPPTRACSARRRRQRRRRRSSRSRAPSSPCAHLESWAESHHTHLRIFGTFMRLVEKLPNLKLYHEVSVFDADAQHYEYINCHPNTGLMRAV</sequence>
<keyword evidence="4" id="KW-0408">Iron</keyword>
<proteinExistence type="inferred from homology"/>